<evidence type="ECO:0000256" key="1">
    <source>
        <dbReference type="SAM" id="MobiDB-lite"/>
    </source>
</evidence>
<proteinExistence type="predicted"/>
<dbReference type="PROSITE" id="PS51257">
    <property type="entry name" value="PROKAR_LIPOPROTEIN"/>
    <property type="match status" value="1"/>
</dbReference>
<evidence type="ECO:0000313" key="3">
    <source>
        <dbReference type="Proteomes" id="UP000755104"/>
    </source>
</evidence>
<comment type="caution">
    <text evidence="2">The sequence shown here is derived from an EMBL/GenBank/DDBJ whole genome shotgun (WGS) entry which is preliminary data.</text>
</comment>
<dbReference type="EMBL" id="JAIGNO010000003">
    <property type="protein sequence ID" value="MBX7482275.1"/>
    <property type="molecule type" value="Genomic_DNA"/>
</dbReference>
<dbReference type="Proteomes" id="UP000755104">
    <property type="component" value="Unassembled WGS sequence"/>
</dbReference>
<organism evidence="2 3">
    <name type="scientific">Qipengyuania qiaonensis</name>
    <dbReference type="NCBI Taxonomy" id="2867240"/>
    <lineage>
        <taxon>Bacteria</taxon>
        <taxon>Pseudomonadati</taxon>
        <taxon>Pseudomonadota</taxon>
        <taxon>Alphaproteobacteria</taxon>
        <taxon>Sphingomonadales</taxon>
        <taxon>Erythrobacteraceae</taxon>
        <taxon>Qipengyuania</taxon>
    </lineage>
</organism>
<accession>A0ABS7J4L3</accession>
<dbReference type="RefSeq" id="WP_221557281.1">
    <property type="nucleotide sequence ID" value="NZ_JAIGNO010000003.1"/>
</dbReference>
<name>A0ABS7J4L3_9SPHN</name>
<gene>
    <name evidence="2" type="ORF">K3174_07005</name>
</gene>
<protein>
    <recommendedName>
        <fullName evidence="4">Copper chaperone PCu(A)C</fullName>
    </recommendedName>
</protein>
<sequence length="189" mass="20160">MRLALTTALASLVMLSACGVKETEPEGSEGSAEQQDMTPEGPSITSRLFGGGEPMGLDIQLTHPNRSVVQLTSMQAKPSETVVTAVITNGAEKEMYFNRYGNDDTYIVTGSGQKLYLSPPAGNEKLGVTAGQRVQVELVFLGNLPEGESATLIFNDGEATDNRFSDRPGFRIPLPLTEAAFSDDGSKKN</sequence>
<evidence type="ECO:0008006" key="4">
    <source>
        <dbReference type="Google" id="ProtNLM"/>
    </source>
</evidence>
<reference evidence="2 3" key="1">
    <citation type="submission" date="2021-08" db="EMBL/GenBank/DDBJ databases">
        <title>Comparative Genomics Analysis of the Genus Qipengyuania Reveals Extensive Genetic Diversity and Metabolic Versatility, Including the Description of Fifteen Novel Species.</title>
        <authorList>
            <person name="Liu Y."/>
        </authorList>
    </citation>
    <scope>NUCLEOTIDE SEQUENCE [LARGE SCALE GENOMIC DNA]</scope>
    <source>
        <strain evidence="2 3">6D47A</strain>
    </source>
</reference>
<evidence type="ECO:0000313" key="2">
    <source>
        <dbReference type="EMBL" id="MBX7482275.1"/>
    </source>
</evidence>
<feature type="region of interest" description="Disordered" evidence="1">
    <location>
        <begin position="21"/>
        <end position="49"/>
    </location>
</feature>
<keyword evidence="3" id="KW-1185">Reference proteome</keyword>